<name>A0ABT6N282_9SPHN</name>
<keyword evidence="6 8" id="KW-0449">Lipoprotein</keyword>
<evidence type="ECO:0000313" key="9">
    <source>
        <dbReference type="Proteomes" id="UP001160625"/>
    </source>
</evidence>
<evidence type="ECO:0000256" key="7">
    <source>
        <dbReference type="SAM" id="SignalP"/>
    </source>
</evidence>
<dbReference type="RefSeq" id="WP_281044694.1">
    <property type="nucleotide sequence ID" value="NZ_JARYGZ010000001.1"/>
</dbReference>
<evidence type="ECO:0000256" key="3">
    <source>
        <dbReference type="ARBA" id="ARBA00022729"/>
    </source>
</evidence>
<dbReference type="InterPro" id="IPR012556">
    <property type="entry name" value="Entericidin"/>
</dbReference>
<dbReference type="Proteomes" id="UP001160625">
    <property type="component" value="Unassembled WGS sequence"/>
</dbReference>
<accession>A0ABT6N282</accession>
<keyword evidence="5" id="KW-0564">Palmitate</keyword>
<feature type="signal peptide" evidence="7">
    <location>
        <begin position="1"/>
        <end position="19"/>
    </location>
</feature>
<proteinExistence type="inferred from homology"/>
<comment type="similarity">
    <text evidence="1">Belongs to the EcnA/EcnB lipoprotein family.</text>
</comment>
<evidence type="ECO:0000256" key="4">
    <source>
        <dbReference type="ARBA" id="ARBA00023136"/>
    </source>
</evidence>
<sequence length="45" mass="4438">MVRKIVTVGLLAGMFTLAACNTVAGAGKDVSSVGNATTKAADKAK</sequence>
<dbReference type="PROSITE" id="PS51257">
    <property type="entry name" value="PROKAR_LIPOPROTEIN"/>
    <property type="match status" value="1"/>
</dbReference>
<evidence type="ECO:0000256" key="2">
    <source>
        <dbReference type="ARBA" id="ARBA00022475"/>
    </source>
</evidence>
<evidence type="ECO:0000256" key="6">
    <source>
        <dbReference type="ARBA" id="ARBA00023288"/>
    </source>
</evidence>
<keyword evidence="3 7" id="KW-0732">Signal</keyword>
<organism evidence="8 9">
    <name type="scientific">Sphingomonas oryzagri</name>
    <dbReference type="NCBI Taxonomy" id="3042314"/>
    <lineage>
        <taxon>Bacteria</taxon>
        <taxon>Pseudomonadati</taxon>
        <taxon>Pseudomonadota</taxon>
        <taxon>Alphaproteobacteria</taxon>
        <taxon>Sphingomonadales</taxon>
        <taxon>Sphingomonadaceae</taxon>
        <taxon>Sphingomonas</taxon>
    </lineage>
</organism>
<dbReference type="Pfam" id="PF08085">
    <property type="entry name" value="Entericidin"/>
    <property type="match status" value="1"/>
</dbReference>
<reference evidence="8" key="1">
    <citation type="submission" date="2023-04" db="EMBL/GenBank/DDBJ databases">
        <title>Sphingomonas sp. MAHUQ-71 isolated from rice field.</title>
        <authorList>
            <person name="Huq M.A."/>
        </authorList>
    </citation>
    <scope>NUCLEOTIDE SEQUENCE</scope>
    <source>
        <strain evidence="8">MAHUQ-71</strain>
    </source>
</reference>
<gene>
    <name evidence="8" type="ORF">QGN17_11875</name>
</gene>
<dbReference type="EMBL" id="JARYGZ010000001">
    <property type="protein sequence ID" value="MDH7639429.1"/>
    <property type="molecule type" value="Genomic_DNA"/>
</dbReference>
<comment type="caution">
    <text evidence="8">The sequence shown here is derived from an EMBL/GenBank/DDBJ whole genome shotgun (WGS) entry which is preliminary data.</text>
</comment>
<keyword evidence="9" id="KW-1185">Reference proteome</keyword>
<evidence type="ECO:0000313" key="8">
    <source>
        <dbReference type="EMBL" id="MDH7639429.1"/>
    </source>
</evidence>
<evidence type="ECO:0000256" key="1">
    <source>
        <dbReference type="ARBA" id="ARBA00010296"/>
    </source>
</evidence>
<keyword evidence="4" id="KW-0472">Membrane</keyword>
<keyword evidence="2" id="KW-1003">Cell membrane</keyword>
<feature type="chain" id="PRO_5046941550" evidence="7">
    <location>
        <begin position="20"/>
        <end position="45"/>
    </location>
</feature>
<evidence type="ECO:0000256" key="5">
    <source>
        <dbReference type="ARBA" id="ARBA00023139"/>
    </source>
</evidence>
<protein>
    <submittedName>
        <fullName evidence="8">Entericidin A/B family lipoprotein</fullName>
    </submittedName>
</protein>